<evidence type="ECO:0000256" key="1">
    <source>
        <dbReference type="SAM" id="SignalP"/>
    </source>
</evidence>
<comment type="caution">
    <text evidence="3">The sequence shown here is derived from an EMBL/GenBank/DDBJ whole genome shotgun (WGS) entry which is preliminary data.</text>
</comment>
<evidence type="ECO:0000313" key="4">
    <source>
        <dbReference type="Proteomes" id="UP000518605"/>
    </source>
</evidence>
<dbReference type="PROSITE" id="PS51272">
    <property type="entry name" value="SLH"/>
    <property type="match status" value="2"/>
</dbReference>
<reference evidence="3 4" key="1">
    <citation type="submission" date="2020-08" db="EMBL/GenBank/DDBJ databases">
        <title>Genomic Encyclopedia of Type Strains, Phase III (KMG-III): the genomes of soil and plant-associated and newly described type strains.</title>
        <authorList>
            <person name="Whitman W."/>
        </authorList>
    </citation>
    <scope>NUCLEOTIDE SEQUENCE [LARGE SCALE GENOMIC DNA]</scope>
    <source>
        <strain evidence="3 4">CECT 8234</strain>
    </source>
</reference>
<dbReference type="AlphaFoldDB" id="A0A7W5CA12"/>
<gene>
    <name evidence="3" type="ORF">FHS16_003994</name>
</gene>
<evidence type="ECO:0000313" key="3">
    <source>
        <dbReference type="EMBL" id="MBB3153918.1"/>
    </source>
</evidence>
<keyword evidence="1" id="KW-0732">Signal</keyword>
<dbReference type="RefSeq" id="WP_183566418.1">
    <property type="nucleotide sequence ID" value="NZ_CBCSLB010000013.1"/>
</dbReference>
<sequence>MKKRMGTAIAAVAVMLSASFTTQAFAATPFNDIANAGSKVKIEALQQQGIIKGVSDAAFHPEDSLTAAQGISLIVRTTQISLAAIDFNKAPTADGYYTHVKNDAWFAEDFVIAHYNGLDIPADIDPSAPLTKEQFTHYLVQALELTGQYPTIKMFIPIQDEKNITIDYQGTIQRALLYKIASLDEAGNFDPAHVLTRGEAAAMLYDTHAFIEAHKDDVAPDPNPELPAVNE</sequence>
<keyword evidence="4" id="KW-1185">Reference proteome</keyword>
<feature type="chain" id="PRO_5031361605" description="SLH domain-containing protein" evidence="1">
    <location>
        <begin position="27"/>
        <end position="231"/>
    </location>
</feature>
<protein>
    <recommendedName>
        <fullName evidence="2">SLH domain-containing protein</fullName>
    </recommendedName>
</protein>
<feature type="domain" description="SLH" evidence="2">
    <location>
        <begin position="25"/>
        <end position="88"/>
    </location>
</feature>
<name>A0A7W5CA12_9BACL</name>
<dbReference type="InterPro" id="IPR001119">
    <property type="entry name" value="SLH_dom"/>
</dbReference>
<dbReference type="Proteomes" id="UP000518605">
    <property type="component" value="Unassembled WGS sequence"/>
</dbReference>
<organism evidence="3 4">
    <name type="scientific">Paenibacillus endophyticus</name>
    <dbReference type="NCBI Taxonomy" id="1294268"/>
    <lineage>
        <taxon>Bacteria</taxon>
        <taxon>Bacillati</taxon>
        <taxon>Bacillota</taxon>
        <taxon>Bacilli</taxon>
        <taxon>Bacillales</taxon>
        <taxon>Paenibacillaceae</taxon>
        <taxon>Paenibacillus</taxon>
    </lineage>
</organism>
<evidence type="ECO:0000259" key="2">
    <source>
        <dbReference type="PROSITE" id="PS51272"/>
    </source>
</evidence>
<accession>A0A7W5CA12</accession>
<feature type="domain" description="SLH" evidence="2">
    <location>
        <begin position="155"/>
        <end position="218"/>
    </location>
</feature>
<dbReference type="EMBL" id="JACHXW010000013">
    <property type="protein sequence ID" value="MBB3153918.1"/>
    <property type="molecule type" value="Genomic_DNA"/>
</dbReference>
<feature type="signal peptide" evidence="1">
    <location>
        <begin position="1"/>
        <end position="26"/>
    </location>
</feature>
<proteinExistence type="predicted"/>